<dbReference type="OrthoDB" id="9784760at2"/>
<keyword evidence="5 7" id="KW-0238">DNA-binding</keyword>
<dbReference type="NCBIfam" id="NF003996">
    <property type="entry name" value="PRK05472.2-5"/>
    <property type="match status" value="1"/>
</dbReference>
<dbReference type="NCBIfam" id="NF003995">
    <property type="entry name" value="PRK05472.2-4"/>
    <property type="match status" value="1"/>
</dbReference>
<dbReference type="Gene3D" id="1.10.10.10">
    <property type="entry name" value="Winged helix-like DNA-binding domain superfamily/Winged helix DNA-binding domain"/>
    <property type="match status" value="1"/>
</dbReference>
<evidence type="ECO:0000313" key="10">
    <source>
        <dbReference type="Proteomes" id="UP000182149"/>
    </source>
</evidence>
<keyword evidence="3 7" id="KW-0805">Transcription regulation</keyword>
<keyword evidence="2 7" id="KW-0678">Repressor</keyword>
<comment type="similarity">
    <text evidence="7">Belongs to the transcriptional regulatory Rex family.</text>
</comment>
<evidence type="ECO:0000256" key="7">
    <source>
        <dbReference type="HAMAP-Rule" id="MF_01131"/>
    </source>
</evidence>
<protein>
    <recommendedName>
        <fullName evidence="7">Redox-sensing transcriptional repressor Rex</fullName>
    </recommendedName>
</protein>
<evidence type="ECO:0000256" key="1">
    <source>
        <dbReference type="ARBA" id="ARBA00022490"/>
    </source>
</evidence>
<dbReference type="InterPro" id="IPR022876">
    <property type="entry name" value="Tscrpt_rep_Rex"/>
</dbReference>
<dbReference type="GO" id="GO:0005737">
    <property type="term" value="C:cytoplasm"/>
    <property type="evidence" value="ECO:0007669"/>
    <property type="project" value="UniProtKB-SubCell"/>
</dbReference>
<dbReference type="InterPro" id="IPR009718">
    <property type="entry name" value="Rex_DNA-bd_C_dom"/>
</dbReference>
<dbReference type="GO" id="GO:0051775">
    <property type="term" value="P:response to redox state"/>
    <property type="evidence" value="ECO:0007669"/>
    <property type="project" value="InterPro"/>
</dbReference>
<dbReference type="GO" id="GO:0045892">
    <property type="term" value="P:negative regulation of DNA-templated transcription"/>
    <property type="evidence" value="ECO:0007669"/>
    <property type="project" value="InterPro"/>
</dbReference>
<reference evidence="9 10" key="1">
    <citation type="submission" date="2014-12" db="EMBL/GenBank/DDBJ databases">
        <title>Draft genome sequences of 29 type strains of Enterococci.</title>
        <authorList>
            <person name="Zhong Z."/>
            <person name="Sun Z."/>
            <person name="Liu W."/>
            <person name="Zhang W."/>
            <person name="Zhang H."/>
        </authorList>
    </citation>
    <scope>NUCLEOTIDE SEQUENCE [LARGE SCALE GENOMIC DNA]</scope>
    <source>
        <strain evidence="9 10">DSM 17690</strain>
    </source>
</reference>
<keyword evidence="10" id="KW-1185">Reference proteome</keyword>
<dbReference type="Proteomes" id="UP000182149">
    <property type="component" value="Unassembled WGS sequence"/>
</dbReference>
<keyword evidence="6 7" id="KW-0804">Transcription</keyword>
<comment type="caution">
    <text evidence="9">The sequence shown here is derived from an EMBL/GenBank/DDBJ whole genome shotgun (WGS) entry which is preliminary data.</text>
</comment>
<dbReference type="RefSeq" id="WP_071874314.1">
    <property type="nucleotide sequence ID" value="NZ_JBHSHF010000014.1"/>
</dbReference>
<dbReference type="SUPFAM" id="SSF51735">
    <property type="entry name" value="NAD(P)-binding Rossmann-fold domains"/>
    <property type="match status" value="1"/>
</dbReference>
<feature type="binding site" evidence="7">
    <location>
        <begin position="93"/>
        <end position="98"/>
    </location>
    <ligand>
        <name>NAD(+)</name>
        <dbReference type="ChEBI" id="CHEBI:57540"/>
    </ligand>
</feature>
<dbReference type="NCBIfam" id="NF003991">
    <property type="entry name" value="PRK05472.1-5"/>
    <property type="match status" value="1"/>
</dbReference>
<dbReference type="Pfam" id="PF06971">
    <property type="entry name" value="Put_DNA-bind_N"/>
    <property type="match status" value="1"/>
</dbReference>
<dbReference type="InterPro" id="IPR036388">
    <property type="entry name" value="WH-like_DNA-bd_sf"/>
</dbReference>
<feature type="domain" description="CoA-binding" evidence="8">
    <location>
        <begin position="82"/>
        <end position="183"/>
    </location>
</feature>
<evidence type="ECO:0000256" key="2">
    <source>
        <dbReference type="ARBA" id="ARBA00022491"/>
    </source>
</evidence>
<evidence type="ECO:0000256" key="5">
    <source>
        <dbReference type="ARBA" id="ARBA00023125"/>
    </source>
</evidence>
<dbReference type="PANTHER" id="PTHR35786">
    <property type="entry name" value="REDOX-SENSING TRANSCRIPTIONAL REPRESSOR REX"/>
    <property type="match status" value="1"/>
</dbReference>
<gene>
    <name evidence="7" type="primary">rex</name>
    <name evidence="9" type="ORF">RU93_GL001575</name>
</gene>
<sequence length="223" mass="24990">MEVKEIKKLPKATAKRLPSYLRNLKALESSGVIRIKSKEFAEITHVPSATIRRDFSYLGELGRSGYGYEVPFLIEVFSNLLATEEEKDIALVGVGNLGKALLKNNFRRNENLNITCVFDSDPSLIGTVFEGYYIHSMDELAEKVAENGLTVAITTVPSHHSQEAVDVIVESGITAILNFAPDRVTVPDEVNVRYIDLTTELLTLIFFDNQNHYKMPAVHFNEQ</sequence>
<dbReference type="GO" id="GO:0003700">
    <property type="term" value="F:DNA-binding transcription factor activity"/>
    <property type="evidence" value="ECO:0007669"/>
    <property type="project" value="UniProtKB-UniRule"/>
</dbReference>
<dbReference type="EMBL" id="JXKD01000003">
    <property type="protein sequence ID" value="OJG11580.1"/>
    <property type="molecule type" value="Genomic_DNA"/>
</dbReference>
<evidence type="ECO:0000259" key="8">
    <source>
        <dbReference type="SMART" id="SM00881"/>
    </source>
</evidence>
<dbReference type="InterPro" id="IPR003781">
    <property type="entry name" value="CoA-bd"/>
</dbReference>
<dbReference type="STRING" id="328396.RU93_GL001575"/>
<dbReference type="GO" id="GO:0003677">
    <property type="term" value="F:DNA binding"/>
    <property type="evidence" value="ECO:0007669"/>
    <property type="project" value="UniProtKB-UniRule"/>
</dbReference>
<evidence type="ECO:0000313" key="9">
    <source>
        <dbReference type="EMBL" id="OJG11580.1"/>
    </source>
</evidence>
<dbReference type="AlphaFoldDB" id="A0A1L8QVQ3"/>
<comment type="function">
    <text evidence="7">Modulates transcription in response to changes in cellular NADH/NAD(+) redox state.</text>
</comment>
<dbReference type="SUPFAM" id="SSF46785">
    <property type="entry name" value="Winged helix' DNA-binding domain"/>
    <property type="match status" value="1"/>
</dbReference>
<dbReference type="Pfam" id="PF02629">
    <property type="entry name" value="CoA_binding"/>
    <property type="match status" value="1"/>
</dbReference>
<proteinExistence type="inferred from homology"/>
<comment type="subunit">
    <text evidence="7">Homodimer.</text>
</comment>
<dbReference type="InterPro" id="IPR058203">
    <property type="entry name" value="Rex_bacilli-type"/>
</dbReference>
<dbReference type="PANTHER" id="PTHR35786:SF1">
    <property type="entry name" value="REDOX-SENSING TRANSCRIPTIONAL REPRESSOR REX 1"/>
    <property type="match status" value="1"/>
</dbReference>
<comment type="subcellular location">
    <subcellularLocation>
        <location evidence="7">Cytoplasm</location>
    </subcellularLocation>
</comment>
<keyword evidence="1 7" id="KW-0963">Cytoplasm</keyword>
<dbReference type="NCBIfam" id="NF003994">
    <property type="entry name" value="PRK05472.2-3"/>
    <property type="match status" value="1"/>
</dbReference>
<dbReference type="Gene3D" id="3.40.50.720">
    <property type="entry name" value="NAD(P)-binding Rossmann-like Domain"/>
    <property type="match status" value="1"/>
</dbReference>
<feature type="DNA-binding region" description="H-T-H motif" evidence="7">
    <location>
        <begin position="19"/>
        <end position="58"/>
    </location>
</feature>
<accession>A0A1L8QVQ3</accession>
<name>A0A1L8QVQ3_9ENTE</name>
<dbReference type="NCBIfam" id="NF003989">
    <property type="entry name" value="PRK05472.1-3"/>
    <property type="match status" value="1"/>
</dbReference>
<dbReference type="InterPro" id="IPR036390">
    <property type="entry name" value="WH_DNA-bd_sf"/>
</dbReference>
<dbReference type="HAMAP" id="MF_01131">
    <property type="entry name" value="Rex"/>
    <property type="match status" value="1"/>
</dbReference>
<dbReference type="SMART" id="SM00881">
    <property type="entry name" value="CoA_binding"/>
    <property type="match status" value="1"/>
</dbReference>
<organism evidence="9 10">
    <name type="scientific">Enterococcus aquimarinus</name>
    <dbReference type="NCBI Taxonomy" id="328396"/>
    <lineage>
        <taxon>Bacteria</taxon>
        <taxon>Bacillati</taxon>
        <taxon>Bacillota</taxon>
        <taxon>Bacilli</taxon>
        <taxon>Lactobacillales</taxon>
        <taxon>Enterococcaceae</taxon>
        <taxon>Enterococcus</taxon>
    </lineage>
</organism>
<keyword evidence="4 7" id="KW-0520">NAD</keyword>
<evidence type="ECO:0000256" key="4">
    <source>
        <dbReference type="ARBA" id="ARBA00023027"/>
    </source>
</evidence>
<evidence type="ECO:0000256" key="6">
    <source>
        <dbReference type="ARBA" id="ARBA00023163"/>
    </source>
</evidence>
<dbReference type="InterPro" id="IPR036291">
    <property type="entry name" value="NAD(P)-bd_dom_sf"/>
</dbReference>
<evidence type="ECO:0000256" key="3">
    <source>
        <dbReference type="ARBA" id="ARBA00023015"/>
    </source>
</evidence>